<accession>W9RHX2</accession>
<proteinExistence type="predicted"/>
<organism evidence="1 2">
    <name type="scientific">Morus notabilis</name>
    <dbReference type="NCBI Taxonomy" id="981085"/>
    <lineage>
        <taxon>Eukaryota</taxon>
        <taxon>Viridiplantae</taxon>
        <taxon>Streptophyta</taxon>
        <taxon>Embryophyta</taxon>
        <taxon>Tracheophyta</taxon>
        <taxon>Spermatophyta</taxon>
        <taxon>Magnoliopsida</taxon>
        <taxon>eudicotyledons</taxon>
        <taxon>Gunneridae</taxon>
        <taxon>Pentapetalae</taxon>
        <taxon>rosids</taxon>
        <taxon>fabids</taxon>
        <taxon>Rosales</taxon>
        <taxon>Moraceae</taxon>
        <taxon>Moreae</taxon>
        <taxon>Morus</taxon>
    </lineage>
</organism>
<dbReference type="Proteomes" id="UP000030645">
    <property type="component" value="Unassembled WGS sequence"/>
</dbReference>
<reference evidence="2" key="1">
    <citation type="submission" date="2013-01" db="EMBL/GenBank/DDBJ databases">
        <title>Draft Genome Sequence of a Mulberry Tree, Morus notabilis C.K. Schneid.</title>
        <authorList>
            <person name="He N."/>
            <person name="Zhao S."/>
        </authorList>
    </citation>
    <scope>NUCLEOTIDE SEQUENCE</scope>
</reference>
<evidence type="ECO:0000313" key="2">
    <source>
        <dbReference type="Proteomes" id="UP000030645"/>
    </source>
</evidence>
<sequence>MSLSITKAVLYEFGPNDDCTAMSSKRIDCLQLSLVFFTSENRSVTCRSCGPEPTEIFPFLLE</sequence>
<protein>
    <submittedName>
        <fullName evidence="1">Uncharacterized protein</fullName>
    </submittedName>
</protein>
<name>W9RHX2_9ROSA</name>
<evidence type="ECO:0000313" key="1">
    <source>
        <dbReference type="EMBL" id="EXB77875.1"/>
    </source>
</evidence>
<dbReference type="EMBL" id="KE344763">
    <property type="protein sequence ID" value="EXB77875.1"/>
    <property type="molecule type" value="Genomic_DNA"/>
</dbReference>
<keyword evidence="2" id="KW-1185">Reference proteome</keyword>
<gene>
    <name evidence="1" type="ORF">L484_009171</name>
</gene>
<dbReference type="AlphaFoldDB" id="W9RHX2"/>